<dbReference type="EMBL" id="CAADRP010001596">
    <property type="protein sequence ID" value="VFU43668.1"/>
    <property type="molecule type" value="Genomic_DNA"/>
</dbReference>
<reference evidence="1" key="1">
    <citation type="submission" date="2019-03" db="EMBL/GenBank/DDBJ databases">
        <authorList>
            <person name="Mank J."/>
            <person name="Almeida P."/>
        </authorList>
    </citation>
    <scope>NUCLEOTIDE SEQUENCE</scope>
    <source>
        <strain evidence="1">78183</strain>
    </source>
</reference>
<name>A0A6N2M204_SALVM</name>
<dbReference type="AlphaFoldDB" id="A0A6N2M204"/>
<proteinExistence type="predicted"/>
<evidence type="ECO:0000313" key="1">
    <source>
        <dbReference type="EMBL" id="VFU43668.1"/>
    </source>
</evidence>
<sequence length="59" mass="6544">MYELTCLQSLNVKLWIRLAPTKVDGHVVGLGSIISQCSDYRTAFHDASFDVLMRVTVGS</sequence>
<gene>
    <name evidence="1" type="ORF">SVIM_LOCUS266404</name>
</gene>
<protein>
    <submittedName>
        <fullName evidence="1">Uncharacterized protein</fullName>
    </submittedName>
</protein>
<accession>A0A6N2M204</accession>
<organism evidence="1">
    <name type="scientific">Salix viminalis</name>
    <name type="common">Common osier</name>
    <name type="synonym">Basket willow</name>
    <dbReference type="NCBI Taxonomy" id="40686"/>
    <lineage>
        <taxon>Eukaryota</taxon>
        <taxon>Viridiplantae</taxon>
        <taxon>Streptophyta</taxon>
        <taxon>Embryophyta</taxon>
        <taxon>Tracheophyta</taxon>
        <taxon>Spermatophyta</taxon>
        <taxon>Magnoliopsida</taxon>
        <taxon>eudicotyledons</taxon>
        <taxon>Gunneridae</taxon>
        <taxon>Pentapetalae</taxon>
        <taxon>rosids</taxon>
        <taxon>fabids</taxon>
        <taxon>Malpighiales</taxon>
        <taxon>Salicaceae</taxon>
        <taxon>Saliceae</taxon>
        <taxon>Salix</taxon>
    </lineage>
</organism>